<dbReference type="InterPro" id="IPR036890">
    <property type="entry name" value="HATPase_C_sf"/>
</dbReference>
<evidence type="ECO:0000313" key="12">
    <source>
        <dbReference type="Proteomes" id="UP001168620"/>
    </source>
</evidence>
<dbReference type="EMBL" id="JAUHJQ010000001">
    <property type="protein sequence ID" value="MDN4171889.1"/>
    <property type="molecule type" value="Genomic_DNA"/>
</dbReference>
<name>A0ABT8FB20_9ACTN</name>
<keyword evidence="5" id="KW-0547">Nucleotide-binding</keyword>
<evidence type="ECO:0000256" key="1">
    <source>
        <dbReference type="ARBA" id="ARBA00000085"/>
    </source>
</evidence>
<feature type="transmembrane region" description="Helical" evidence="9">
    <location>
        <begin position="124"/>
        <end position="140"/>
    </location>
</feature>
<dbReference type="SUPFAM" id="SSF55874">
    <property type="entry name" value="ATPase domain of HSP90 chaperone/DNA topoisomerase II/histidine kinase"/>
    <property type="match status" value="1"/>
</dbReference>
<gene>
    <name evidence="11" type="ORF">QWY28_02925</name>
</gene>
<dbReference type="CDD" id="cd16917">
    <property type="entry name" value="HATPase_UhpB-NarQ-NarX-like"/>
    <property type="match status" value="1"/>
</dbReference>
<feature type="domain" description="Histidine kinase/HSP90-like ATPase" evidence="10">
    <location>
        <begin position="314"/>
        <end position="408"/>
    </location>
</feature>
<dbReference type="EC" id="2.7.13.3" evidence="2"/>
<evidence type="ECO:0000313" key="11">
    <source>
        <dbReference type="EMBL" id="MDN4171889.1"/>
    </source>
</evidence>
<keyword evidence="7" id="KW-0067">ATP-binding</keyword>
<keyword evidence="6 11" id="KW-0418">Kinase</keyword>
<keyword evidence="3" id="KW-0597">Phosphoprotein</keyword>
<dbReference type="InterPro" id="IPR050482">
    <property type="entry name" value="Sensor_HK_TwoCompSys"/>
</dbReference>
<comment type="catalytic activity">
    <reaction evidence="1">
        <text>ATP + protein L-histidine = ADP + protein N-phospho-L-histidine.</text>
        <dbReference type="EC" id="2.7.13.3"/>
    </reaction>
</comment>
<keyword evidence="9" id="KW-0812">Transmembrane</keyword>
<dbReference type="Gene3D" id="3.30.565.10">
    <property type="entry name" value="Histidine kinase-like ATPase, C-terminal domain"/>
    <property type="match status" value="1"/>
</dbReference>
<dbReference type="SMART" id="SM00387">
    <property type="entry name" value="HATPase_c"/>
    <property type="match status" value="1"/>
</dbReference>
<keyword evidence="8" id="KW-0902">Two-component regulatory system</keyword>
<evidence type="ECO:0000256" key="9">
    <source>
        <dbReference type="SAM" id="Phobius"/>
    </source>
</evidence>
<accession>A0ABT8FB20</accession>
<proteinExistence type="predicted"/>
<feature type="transmembrane region" description="Helical" evidence="9">
    <location>
        <begin position="146"/>
        <end position="171"/>
    </location>
</feature>
<dbReference type="PANTHER" id="PTHR24421">
    <property type="entry name" value="NITRATE/NITRITE SENSOR PROTEIN NARX-RELATED"/>
    <property type="match status" value="1"/>
</dbReference>
<dbReference type="GO" id="GO:0016301">
    <property type="term" value="F:kinase activity"/>
    <property type="evidence" value="ECO:0007669"/>
    <property type="project" value="UniProtKB-KW"/>
</dbReference>
<reference evidence="11" key="1">
    <citation type="submission" date="2023-06" db="EMBL/GenBank/DDBJ databases">
        <title>Draft genome sequence of Nocardioides sp. SOB77.</title>
        <authorList>
            <person name="Zhang G."/>
        </authorList>
    </citation>
    <scope>NUCLEOTIDE SEQUENCE</scope>
    <source>
        <strain evidence="11">SOB77</strain>
    </source>
</reference>
<protein>
    <recommendedName>
        <fullName evidence="2">histidine kinase</fullName>
        <ecNumber evidence="2">2.7.13.3</ecNumber>
    </recommendedName>
</protein>
<evidence type="ECO:0000259" key="10">
    <source>
        <dbReference type="SMART" id="SM00387"/>
    </source>
</evidence>
<dbReference type="InterPro" id="IPR003594">
    <property type="entry name" value="HATPase_dom"/>
</dbReference>
<keyword evidence="4" id="KW-0808">Transferase</keyword>
<dbReference type="Proteomes" id="UP001168620">
    <property type="component" value="Unassembled WGS sequence"/>
</dbReference>
<dbReference type="Pfam" id="PF02518">
    <property type="entry name" value="HATPase_c"/>
    <property type="match status" value="1"/>
</dbReference>
<keyword evidence="12" id="KW-1185">Reference proteome</keyword>
<keyword evidence="9" id="KW-1133">Transmembrane helix</keyword>
<dbReference type="InterPro" id="IPR011712">
    <property type="entry name" value="Sig_transdc_His_kin_sub3_dim/P"/>
</dbReference>
<dbReference type="Pfam" id="PF07730">
    <property type="entry name" value="HisKA_3"/>
    <property type="match status" value="1"/>
</dbReference>
<sequence>MGTSPHLPAERPGRPEILVAAGCAVVALAALGLTGAAGPEVASGLPRTGGAAWWVVVAVLLAQAVALCWVRLRARTVLVAVAAAGPVAALAGARDATSTTTLALVVAAYVAGTTRPLGTLVPSLAVVAVLVTAGGAVAAADTGSEPLVAVGLAAVQAVGTLALVLVVATWVRALREGARARADERRAVDREQRALVQAAVDRERTAMARELHDIAAHHLSGIAVVAAALERQVGSDPEGAREAARQVRRQSTSVLRDLRSLVGLLRDRDAATGARPETLAGIAELVAEVAATGRTVTSTALGDVEAAAAEVGPLAQLAAYRVVQEALANAARHAPGSACTVTLDARAGDAVVVVVRNGRGTAPAEATTGGGFGLVGMRERAQLTGADLEVGPTDDGGWQVRLVVPREGSPT</sequence>
<evidence type="ECO:0000256" key="5">
    <source>
        <dbReference type="ARBA" id="ARBA00022741"/>
    </source>
</evidence>
<dbReference type="Gene3D" id="1.20.5.1930">
    <property type="match status" value="1"/>
</dbReference>
<comment type="caution">
    <text evidence="11">The sequence shown here is derived from an EMBL/GenBank/DDBJ whole genome shotgun (WGS) entry which is preliminary data.</text>
</comment>
<keyword evidence="9" id="KW-0472">Membrane</keyword>
<organism evidence="11 12">
    <name type="scientific">Nocardioides oceani</name>
    <dbReference type="NCBI Taxonomy" id="3058369"/>
    <lineage>
        <taxon>Bacteria</taxon>
        <taxon>Bacillati</taxon>
        <taxon>Actinomycetota</taxon>
        <taxon>Actinomycetes</taxon>
        <taxon>Propionibacteriales</taxon>
        <taxon>Nocardioidaceae</taxon>
        <taxon>Nocardioides</taxon>
    </lineage>
</organism>
<evidence type="ECO:0000256" key="8">
    <source>
        <dbReference type="ARBA" id="ARBA00023012"/>
    </source>
</evidence>
<evidence type="ECO:0000256" key="4">
    <source>
        <dbReference type="ARBA" id="ARBA00022679"/>
    </source>
</evidence>
<evidence type="ECO:0000256" key="3">
    <source>
        <dbReference type="ARBA" id="ARBA00022553"/>
    </source>
</evidence>
<evidence type="ECO:0000256" key="6">
    <source>
        <dbReference type="ARBA" id="ARBA00022777"/>
    </source>
</evidence>
<evidence type="ECO:0000256" key="7">
    <source>
        <dbReference type="ARBA" id="ARBA00022840"/>
    </source>
</evidence>
<evidence type="ECO:0000256" key="2">
    <source>
        <dbReference type="ARBA" id="ARBA00012438"/>
    </source>
</evidence>
<dbReference type="PANTHER" id="PTHR24421:SF10">
    <property type="entry name" value="NITRATE_NITRITE SENSOR PROTEIN NARQ"/>
    <property type="match status" value="1"/>
</dbReference>
<feature type="transmembrane region" description="Helical" evidence="9">
    <location>
        <begin position="17"/>
        <end position="39"/>
    </location>
</feature>
<feature type="transmembrane region" description="Helical" evidence="9">
    <location>
        <begin position="51"/>
        <end position="70"/>
    </location>
</feature>
<dbReference type="RefSeq" id="WP_300950802.1">
    <property type="nucleotide sequence ID" value="NZ_JAUHJQ010000001.1"/>
</dbReference>